<dbReference type="GO" id="GO:0003676">
    <property type="term" value="F:nucleic acid binding"/>
    <property type="evidence" value="ECO:0007669"/>
    <property type="project" value="InterPro"/>
</dbReference>
<dbReference type="Pfam" id="PF13456">
    <property type="entry name" value="RVT_3"/>
    <property type="match status" value="1"/>
</dbReference>
<feature type="domain" description="RNase H type-1" evidence="2">
    <location>
        <begin position="635"/>
        <end position="755"/>
    </location>
</feature>
<dbReference type="SUPFAM" id="SSF53098">
    <property type="entry name" value="Ribonuclease H-like"/>
    <property type="match status" value="1"/>
</dbReference>
<dbReference type="GO" id="GO:0004523">
    <property type="term" value="F:RNA-DNA hybrid ribonuclease activity"/>
    <property type="evidence" value="ECO:0007669"/>
    <property type="project" value="InterPro"/>
</dbReference>
<accession>A0AAW2U375</accession>
<dbReference type="PANTHER" id="PTHR33116:SF86">
    <property type="entry name" value="REVERSE TRANSCRIPTASE DOMAIN-CONTAINING PROTEIN"/>
    <property type="match status" value="1"/>
</dbReference>
<protein>
    <submittedName>
        <fullName evidence="3">Mitochondrial protein</fullName>
    </submittedName>
</protein>
<evidence type="ECO:0000259" key="2">
    <source>
        <dbReference type="Pfam" id="PF13456"/>
    </source>
</evidence>
<dbReference type="EMBL" id="JACGWN010000013">
    <property type="protein sequence ID" value="KAL0410940.1"/>
    <property type="molecule type" value="Genomic_DNA"/>
</dbReference>
<dbReference type="InterPro" id="IPR000477">
    <property type="entry name" value="RT_dom"/>
</dbReference>
<dbReference type="Pfam" id="PF00078">
    <property type="entry name" value="RVT_1"/>
    <property type="match status" value="1"/>
</dbReference>
<sequence length="775" mass="86713">MAEELMRPYTEEEVTNALFQMSPLKSLGPDGMPPIFFQSLWHVVKSDVVKCALNFLNNATLPPELNATNIVLIPKCPKPESLNQLRPISLCNVAYKIASKAIANRLKPFLDSVISPVQAAFVLGASLQITPLSLLSLTITCLPELGRGLRQGDPLSPYLFLICTEALSSLLSHAEHVGTIPGMAICRNAPRISHLLFADDTLIFSEATTRSMESISLVLDTFARASGQSINFSKSTVVFSHNVDIDLQITLPTILGIRREDHHDKYLELPTCIGRTKRAVFSSIRERIWKRIGGWNEKFLSQAGKEILIEAVLQAIPTYPMSIFKIPDTLLRDIQSFIGDFWWHNKEKRKIHWLSWDKLCVMKKEGGLGLRDLRDFNKAMLAKQLWRLLTNPTSLAGQVLKARYYLNTSVLEASIGSRPSYAWRSILSALPLFRAGIYWKIGAGSSMQNCLIDTSTGEWNATLLDQIFTPIDRDAILAIPLGGAFLPDLPIWHFSHNDRFSVRAAYHLARQLSCYSSASSNPRNWNFIWHAKALSNLPSTVTSCDHFDVEDWTRRAHEKLDEKEFCLFLLVAWAIWKNRNSTLMENSPSQPHAVIGMARSLLQAFWDLNSSMPTKPQSAISRRWIPPSTSFVKINYDAPTFQPSSDIGVGIIARDSNGTCLAWFSHRFARAASPEFAEAIAAREAVKFAIRLGFHNCLIEGDCESIFLKLQAADIDLSPIGSIISEIKILATHLNCSFSIIRRTGNQIAHLLAKHSHLRVESTSFVPPGVFCFVC</sequence>
<reference evidence="3" key="2">
    <citation type="journal article" date="2024" name="Plant">
        <title>Genomic evolution and insights into agronomic trait innovations of Sesamum species.</title>
        <authorList>
            <person name="Miao H."/>
            <person name="Wang L."/>
            <person name="Qu L."/>
            <person name="Liu H."/>
            <person name="Sun Y."/>
            <person name="Le M."/>
            <person name="Wang Q."/>
            <person name="Wei S."/>
            <person name="Zheng Y."/>
            <person name="Lin W."/>
            <person name="Duan Y."/>
            <person name="Cao H."/>
            <person name="Xiong S."/>
            <person name="Wang X."/>
            <person name="Wei L."/>
            <person name="Li C."/>
            <person name="Ma Q."/>
            <person name="Ju M."/>
            <person name="Zhao R."/>
            <person name="Li G."/>
            <person name="Mu C."/>
            <person name="Tian Q."/>
            <person name="Mei H."/>
            <person name="Zhang T."/>
            <person name="Gao T."/>
            <person name="Zhang H."/>
        </authorList>
    </citation>
    <scope>NUCLEOTIDE SEQUENCE</scope>
    <source>
        <strain evidence="3">KEN1</strain>
    </source>
</reference>
<dbReference type="InterPro" id="IPR044730">
    <property type="entry name" value="RNase_H-like_dom_plant"/>
</dbReference>
<reference evidence="3" key="1">
    <citation type="submission" date="2020-06" db="EMBL/GenBank/DDBJ databases">
        <authorList>
            <person name="Li T."/>
            <person name="Hu X."/>
            <person name="Zhang T."/>
            <person name="Song X."/>
            <person name="Zhang H."/>
            <person name="Dai N."/>
            <person name="Sheng W."/>
            <person name="Hou X."/>
            <person name="Wei L."/>
        </authorList>
    </citation>
    <scope>NUCLEOTIDE SEQUENCE</scope>
    <source>
        <strain evidence="3">KEN1</strain>
        <tissue evidence="3">Leaf</tissue>
    </source>
</reference>
<dbReference type="CDD" id="cd06222">
    <property type="entry name" value="RNase_H_like"/>
    <property type="match status" value="1"/>
</dbReference>
<proteinExistence type="predicted"/>
<feature type="domain" description="Reverse transcriptase" evidence="1">
    <location>
        <begin position="147"/>
        <end position="239"/>
    </location>
</feature>
<dbReference type="Gene3D" id="3.30.420.10">
    <property type="entry name" value="Ribonuclease H-like superfamily/Ribonuclease H"/>
    <property type="match status" value="1"/>
</dbReference>
<dbReference type="InterPro" id="IPR043502">
    <property type="entry name" value="DNA/RNA_pol_sf"/>
</dbReference>
<dbReference type="InterPro" id="IPR002156">
    <property type="entry name" value="RNaseH_domain"/>
</dbReference>
<comment type="caution">
    <text evidence="3">The sequence shown here is derived from an EMBL/GenBank/DDBJ whole genome shotgun (WGS) entry which is preliminary data.</text>
</comment>
<name>A0AAW2U375_9LAMI</name>
<dbReference type="AlphaFoldDB" id="A0AAW2U375"/>
<dbReference type="InterPro" id="IPR036397">
    <property type="entry name" value="RNaseH_sf"/>
</dbReference>
<dbReference type="InterPro" id="IPR012337">
    <property type="entry name" value="RNaseH-like_sf"/>
</dbReference>
<gene>
    <name evidence="3" type="ORF">Slati_3683700</name>
</gene>
<evidence type="ECO:0000313" key="3">
    <source>
        <dbReference type="EMBL" id="KAL0410940.1"/>
    </source>
</evidence>
<evidence type="ECO:0000259" key="1">
    <source>
        <dbReference type="Pfam" id="PF00078"/>
    </source>
</evidence>
<organism evidence="3">
    <name type="scientific">Sesamum latifolium</name>
    <dbReference type="NCBI Taxonomy" id="2727402"/>
    <lineage>
        <taxon>Eukaryota</taxon>
        <taxon>Viridiplantae</taxon>
        <taxon>Streptophyta</taxon>
        <taxon>Embryophyta</taxon>
        <taxon>Tracheophyta</taxon>
        <taxon>Spermatophyta</taxon>
        <taxon>Magnoliopsida</taxon>
        <taxon>eudicotyledons</taxon>
        <taxon>Gunneridae</taxon>
        <taxon>Pentapetalae</taxon>
        <taxon>asterids</taxon>
        <taxon>lamiids</taxon>
        <taxon>Lamiales</taxon>
        <taxon>Pedaliaceae</taxon>
        <taxon>Sesamum</taxon>
    </lineage>
</organism>
<dbReference type="SUPFAM" id="SSF56672">
    <property type="entry name" value="DNA/RNA polymerases"/>
    <property type="match status" value="1"/>
</dbReference>
<dbReference type="PANTHER" id="PTHR33116">
    <property type="entry name" value="REVERSE TRANSCRIPTASE ZINC-BINDING DOMAIN-CONTAINING PROTEIN-RELATED-RELATED"/>
    <property type="match status" value="1"/>
</dbReference>
<dbReference type="CDD" id="cd01650">
    <property type="entry name" value="RT_nLTR_like"/>
    <property type="match status" value="1"/>
</dbReference>